<feature type="transmembrane region" description="Helical" evidence="1">
    <location>
        <begin position="280"/>
        <end position="302"/>
    </location>
</feature>
<dbReference type="InterPro" id="IPR006621">
    <property type="entry name" value="Nose-resist-to-fluoxetine_N"/>
</dbReference>
<dbReference type="Pfam" id="PF20146">
    <property type="entry name" value="NRF"/>
    <property type="match status" value="1"/>
</dbReference>
<dbReference type="InterPro" id="IPR052728">
    <property type="entry name" value="O2_lipid_transport_reg"/>
</dbReference>
<gene>
    <name evidence="3" type="ORF">EB796_006922</name>
</gene>
<protein>
    <recommendedName>
        <fullName evidence="2">Nose resistant-to-fluoxetine protein N-terminal domain-containing protein</fullName>
    </recommendedName>
</protein>
<dbReference type="PANTHER" id="PTHR11161">
    <property type="entry name" value="O-ACYLTRANSFERASE"/>
    <property type="match status" value="1"/>
</dbReference>
<proteinExistence type="predicted"/>
<dbReference type="Proteomes" id="UP000593567">
    <property type="component" value="Unassembled WGS sequence"/>
</dbReference>
<evidence type="ECO:0000256" key="1">
    <source>
        <dbReference type="SAM" id="Phobius"/>
    </source>
</evidence>
<name>A0A7J7K810_BUGNE</name>
<feature type="transmembrane region" description="Helical" evidence="1">
    <location>
        <begin position="479"/>
        <end position="504"/>
    </location>
</feature>
<sequence length="552" mass="61021">MTITWYPIIYDYDYTAVASFGFSPTFTMTKTDLIFTLSLICCLVVRVNTSGQSQPMFTLRPDKAARFFAQQASLFYDKGNNGQTPAVKELLAAAEARNHLEEILLAGAKYLNADAKSRQAEHHLESNKSVPSDLNLSNMCGNQTLHLLNGVSNGSMWALQMLDAWGKPPTGFFTGILNWVGDYQECIAIKSTYGKNDDPGMMLYQGRYCSGIHPSMAATGGQNVSITYQLGMCIPSGCDEHDAIVFYNTFLQYLSPESLDQTSVACQPLPGEKEFRPLTIFAYFLVCLIALISLSAGVYDYAIHGTLVYYKIHRLAVPPHLLTNGNIQNHSTSTADDANLIHNDHLAGDEESVDGKPVIYAPVTSKESCGLTMRRIWLSFSCYTNGYKLLTPSQPAGTVSCLHGIRFLSLSWVILGHSLIFSMQGMATPSVILSWLDDFSFQVILNATVSVDSFFLVSGLLTSLLTLKEFSRRNIGLKDFLFTVPIILTPTLGFMILLYTYGIYNLVSGPLWFTLPDIDTNCVNNSWVPPSLHQQYLPPRESVCSVDLVSSQ</sequence>
<feature type="domain" description="Nose resistant-to-fluoxetine protein N-terminal" evidence="2">
    <location>
        <begin position="137"/>
        <end position="264"/>
    </location>
</feature>
<dbReference type="EMBL" id="VXIV02000999">
    <property type="protein sequence ID" value="KAF6034770.1"/>
    <property type="molecule type" value="Genomic_DNA"/>
</dbReference>
<keyword evidence="1" id="KW-0812">Transmembrane</keyword>
<dbReference type="SMART" id="SM00703">
    <property type="entry name" value="NRF"/>
    <property type="match status" value="1"/>
</dbReference>
<comment type="caution">
    <text evidence="3">The sequence shown here is derived from an EMBL/GenBank/DDBJ whole genome shotgun (WGS) entry which is preliminary data.</text>
</comment>
<accession>A0A7J7K810</accession>
<dbReference type="AlphaFoldDB" id="A0A7J7K810"/>
<dbReference type="OrthoDB" id="207378at2759"/>
<keyword evidence="4" id="KW-1185">Reference proteome</keyword>
<keyword evidence="1" id="KW-1133">Transmembrane helix</keyword>
<feature type="transmembrane region" description="Helical" evidence="1">
    <location>
        <begin position="407"/>
        <end position="427"/>
    </location>
</feature>
<feature type="transmembrane region" description="Helical" evidence="1">
    <location>
        <begin position="439"/>
        <end position="467"/>
    </location>
</feature>
<evidence type="ECO:0000259" key="2">
    <source>
        <dbReference type="SMART" id="SM00703"/>
    </source>
</evidence>
<dbReference type="PANTHER" id="PTHR11161:SF12">
    <property type="entry name" value="ACYLTRANSFERASE 3 DOMAIN-CONTAINING PROTEIN-RELATED"/>
    <property type="match status" value="1"/>
</dbReference>
<evidence type="ECO:0000313" key="3">
    <source>
        <dbReference type="EMBL" id="KAF6034770.1"/>
    </source>
</evidence>
<reference evidence="3" key="1">
    <citation type="submission" date="2020-06" db="EMBL/GenBank/DDBJ databases">
        <title>Draft genome of Bugula neritina, a colonial animal packing powerful symbionts and potential medicines.</title>
        <authorList>
            <person name="Rayko M."/>
        </authorList>
    </citation>
    <scope>NUCLEOTIDE SEQUENCE [LARGE SCALE GENOMIC DNA]</scope>
    <source>
        <strain evidence="3">Kwan_BN1</strain>
    </source>
</reference>
<evidence type="ECO:0000313" key="4">
    <source>
        <dbReference type="Proteomes" id="UP000593567"/>
    </source>
</evidence>
<organism evidence="3 4">
    <name type="scientific">Bugula neritina</name>
    <name type="common">Brown bryozoan</name>
    <name type="synonym">Sertularia neritina</name>
    <dbReference type="NCBI Taxonomy" id="10212"/>
    <lineage>
        <taxon>Eukaryota</taxon>
        <taxon>Metazoa</taxon>
        <taxon>Spiralia</taxon>
        <taxon>Lophotrochozoa</taxon>
        <taxon>Bryozoa</taxon>
        <taxon>Gymnolaemata</taxon>
        <taxon>Cheilostomatida</taxon>
        <taxon>Flustrina</taxon>
        <taxon>Buguloidea</taxon>
        <taxon>Bugulidae</taxon>
        <taxon>Bugula</taxon>
    </lineage>
</organism>
<keyword evidence="1" id="KW-0472">Membrane</keyword>